<keyword evidence="2" id="KW-1185">Reference proteome</keyword>
<dbReference type="AlphaFoldDB" id="A0AAV5WGT2"/>
<reference evidence="1" key="1">
    <citation type="submission" date="2023-10" db="EMBL/GenBank/DDBJ databases">
        <title>Genome assembly of Pristionchus species.</title>
        <authorList>
            <person name="Yoshida K."/>
            <person name="Sommer R.J."/>
        </authorList>
    </citation>
    <scope>NUCLEOTIDE SEQUENCE</scope>
    <source>
        <strain evidence="1">RS5133</strain>
    </source>
</reference>
<proteinExistence type="predicted"/>
<dbReference type="EMBL" id="BTSY01000005">
    <property type="protein sequence ID" value="GMT30242.1"/>
    <property type="molecule type" value="Genomic_DNA"/>
</dbReference>
<feature type="non-terminal residue" evidence="1">
    <location>
        <position position="125"/>
    </location>
</feature>
<comment type="caution">
    <text evidence="1">The sequence shown here is derived from an EMBL/GenBank/DDBJ whole genome shotgun (WGS) entry which is preliminary data.</text>
</comment>
<protein>
    <submittedName>
        <fullName evidence="1">Uncharacterized protein</fullName>
    </submittedName>
</protein>
<name>A0AAV5WGT2_9BILA</name>
<gene>
    <name evidence="1" type="ORF">PFISCL1PPCAC_21538</name>
</gene>
<evidence type="ECO:0000313" key="1">
    <source>
        <dbReference type="EMBL" id="GMT30242.1"/>
    </source>
</evidence>
<organism evidence="1 2">
    <name type="scientific">Pristionchus fissidentatus</name>
    <dbReference type="NCBI Taxonomy" id="1538716"/>
    <lineage>
        <taxon>Eukaryota</taxon>
        <taxon>Metazoa</taxon>
        <taxon>Ecdysozoa</taxon>
        <taxon>Nematoda</taxon>
        <taxon>Chromadorea</taxon>
        <taxon>Rhabditida</taxon>
        <taxon>Rhabditina</taxon>
        <taxon>Diplogasteromorpha</taxon>
        <taxon>Diplogasteroidea</taxon>
        <taxon>Neodiplogasteridae</taxon>
        <taxon>Pristionchus</taxon>
    </lineage>
</organism>
<sequence>MLHAPKPPQRVAVLLWGGDLHRLFKSSHESHFPYKELFENEENLRQEVDRMRLLKQFLVAEKTNTRKKEAELAAVLANAKVEIASKCTQIIAQAIRRCLDLMTQVEKVGETRQEEIKSRSHLILR</sequence>
<dbReference type="Proteomes" id="UP001432322">
    <property type="component" value="Unassembled WGS sequence"/>
</dbReference>
<accession>A0AAV5WGT2</accession>
<evidence type="ECO:0000313" key="2">
    <source>
        <dbReference type="Proteomes" id="UP001432322"/>
    </source>
</evidence>